<name>A0A8T2J522_9PIPI</name>
<dbReference type="Proteomes" id="UP000812440">
    <property type="component" value="Chromosome 3"/>
</dbReference>
<dbReference type="EMBL" id="JAACNH010000006">
    <property type="protein sequence ID" value="KAG8438478.1"/>
    <property type="molecule type" value="Genomic_DNA"/>
</dbReference>
<evidence type="ECO:0000313" key="2">
    <source>
        <dbReference type="Proteomes" id="UP000812440"/>
    </source>
</evidence>
<protein>
    <submittedName>
        <fullName evidence="1">Uncharacterized protein</fullName>
    </submittedName>
</protein>
<comment type="caution">
    <text evidence="1">The sequence shown here is derived from an EMBL/GenBank/DDBJ whole genome shotgun (WGS) entry which is preliminary data.</text>
</comment>
<dbReference type="AlphaFoldDB" id="A0A8T2J522"/>
<gene>
    <name evidence="1" type="ORF">GDO86_004881</name>
</gene>
<proteinExistence type="predicted"/>
<evidence type="ECO:0000313" key="1">
    <source>
        <dbReference type="EMBL" id="KAG8438478.1"/>
    </source>
</evidence>
<keyword evidence="2" id="KW-1185">Reference proteome</keyword>
<reference evidence="1" key="1">
    <citation type="thesis" date="2020" institute="ProQuest LLC" country="789 East Eisenhower Parkway, Ann Arbor, MI, USA">
        <title>Comparative Genomics and Chromosome Evolution.</title>
        <authorList>
            <person name="Mudd A.B."/>
        </authorList>
    </citation>
    <scope>NUCLEOTIDE SEQUENCE</scope>
    <source>
        <strain evidence="1">Female2</strain>
        <tissue evidence="1">Blood</tissue>
    </source>
</reference>
<accession>A0A8T2J522</accession>
<sequence length="75" mass="8284">MTNTIPGFQSLLWDSLVAGGIRIHPVVEIRAALFHSRFSQSLLWDSLVAGGIRILPVVEIRAALFHSRFSIPLMG</sequence>
<organism evidence="1 2">
    <name type="scientific">Hymenochirus boettgeri</name>
    <name type="common">Congo dwarf clawed frog</name>
    <dbReference type="NCBI Taxonomy" id="247094"/>
    <lineage>
        <taxon>Eukaryota</taxon>
        <taxon>Metazoa</taxon>
        <taxon>Chordata</taxon>
        <taxon>Craniata</taxon>
        <taxon>Vertebrata</taxon>
        <taxon>Euteleostomi</taxon>
        <taxon>Amphibia</taxon>
        <taxon>Batrachia</taxon>
        <taxon>Anura</taxon>
        <taxon>Pipoidea</taxon>
        <taxon>Pipidae</taxon>
        <taxon>Pipinae</taxon>
        <taxon>Hymenochirus</taxon>
    </lineage>
</organism>